<dbReference type="Pfam" id="PF19291">
    <property type="entry name" value="TREH_N"/>
    <property type="match status" value="1"/>
</dbReference>
<dbReference type="InterPro" id="IPR008928">
    <property type="entry name" value="6-hairpin_glycosidase_sf"/>
</dbReference>
<dbReference type="RefSeq" id="WP_205107670.1">
    <property type="nucleotide sequence ID" value="NZ_BAAAHT010000013.1"/>
</dbReference>
<dbReference type="PANTHER" id="PTHR31616">
    <property type="entry name" value="TREHALASE"/>
    <property type="match status" value="1"/>
</dbReference>
<feature type="domain" description="GH15-like" evidence="2">
    <location>
        <begin position="247"/>
        <end position="612"/>
    </location>
</feature>
<reference evidence="4 5" key="1">
    <citation type="submission" date="2021-01" db="EMBL/GenBank/DDBJ databases">
        <title>Sequencing the genomes of 1000 actinobacteria strains.</title>
        <authorList>
            <person name="Klenk H.-P."/>
        </authorList>
    </citation>
    <scope>NUCLEOTIDE SEQUENCE [LARGE SCALE GENOMIC DNA]</scope>
    <source>
        <strain evidence="4 5">DSM 13057</strain>
    </source>
</reference>
<feature type="compositionally biased region" description="Low complexity" evidence="1">
    <location>
        <begin position="148"/>
        <end position="163"/>
    </location>
</feature>
<dbReference type="InterPro" id="IPR045582">
    <property type="entry name" value="Trehalase-like_N"/>
</dbReference>
<protein>
    <submittedName>
        <fullName evidence="4">GH15 family glucan-1,4-alpha-glucosidase</fullName>
    </submittedName>
</protein>
<organism evidence="4 5">
    <name type="scientific">Subtercola frigoramans</name>
    <dbReference type="NCBI Taxonomy" id="120298"/>
    <lineage>
        <taxon>Bacteria</taxon>
        <taxon>Bacillati</taxon>
        <taxon>Actinomycetota</taxon>
        <taxon>Actinomycetes</taxon>
        <taxon>Micrococcales</taxon>
        <taxon>Microbacteriaceae</taxon>
        <taxon>Subtercola</taxon>
    </lineage>
</organism>
<evidence type="ECO:0000313" key="4">
    <source>
        <dbReference type="EMBL" id="MBM7471582.1"/>
    </source>
</evidence>
<dbReference type="Gene3D" id="1.50.10.10">
    <property type="match status" value="1"/>
</dbReference>
<feature type="region of interest" description="Disordered" evidence="1">
    <location>
        <begin position="135"/>
        <end position="167"/>
    </location>
</feature>
<keyword evidence="5" id="KW-1185">Reference proteome</keyword>
<proteinExistence type="predicted"/>
<gene>
    <name evidence="4" type="ORF">JOE66_001216</name>
</gene>
<feature type="compositionally biased region" description="Basic and acidic residues" evidence="1">
    <location>
        <begin position="135"/>
        <end position="147"/>
    </location>
</feature>
<dbReference type="InterPro" id="IPR011613">
    <property type="entry name" value="GH15-like"/>
</dbReference>
<dbReference type="SUPFAM" id="SSF48208">
    <property type="entry name" value="Six-hairpin glycosidases"/>
    <property type="match status" value="1"/>
</dbReference>
<dbReference type="Proteomes" id="UP000776164">
    <property type="component" value="Unassembled WGS sequence"/>
</dbReference>
<dbReference type="EMBL" id="JAFBBU010000001">
    <property type="protein sequence ID" value="MBM7471582.1"/>
    <property type="molecule type" value="Genomic_DNA"/>
</dbReference>
<evidence type="ECO:0000313" key="5">
    <source>
        <dbReference type="Proteomes" id="UP000776164"/>
    </source>
</evidence>
<name>A0ABS2L399_9MICO</name>
<accession>A0ABS2L399</accession>
<dbReference type="PANTHER" id="PTHR31616:SF0">
    <property type="entry name" value="GLUCAN 1,4-ALPHA-GLUCOSIDASE"/>
    <property type="match status" value="1"/>
</dbReference>
<comment type="caution">
    <text evidence="4">The sequence shown here is derived from an EMBL/GenBank/DDBJ whole genome shotgun (WGS) entry which is preliminary data.</text>
</comment>
<evidence type="ECO:0000256" key="1">
    <source>
        <dbReference type="SAM" id="MobiDB-lite"/>
    </source>
</evidence>
<dbReference type="Pfam" id="PF00723">
    <property type="entry name" value="Glyco_hydro_15"/>
    <property type="match status" value="1"/>
</dbReference>
<feature type="domain" description="Trehalase-like N-terminal" evidence="3">
    <location>
        <begin position="3"/>
        <end position="125"/>
    </location>
</feature>
<evidence type="ECO:0000259" key="2">
    <source>
        <dbReference type="Pfam" id="PF00723"/>
    </source>
</evidence>
<dbReference type="InterPro" id="IPR012341">
    <property type="entry name" value="6hp_glycosidase-like_sf"/>
</dbReference>
<evidence type="ECO:0000259" key="3">
    <source>
        <dbReference type="Pfam" id="PF19291"/>
    </source>
</evidence>
<sequence length="629" mass="69209">MSLPIEDYALISDCHTAALVGRDGSIDWLCLPRYDSPSTFGALLGDESHGRWMIAPTDPSAHSRREYLGNTFILSTIWTTPTGVVEVTDFMPHGDRRADLVRRVKGIAGSVEMTVDLRIRFAYATAIPWVRQVEEPRAEGRGTDARGTDAASTDADSTSTTTGPRATRSLLAVAGPDALLFRGAELSPKGHSHRRDYTVREGETVDMVMTWYPSHRPIPKPVDVDKVLAETAAWWEDWGTNSTSNGAYSSAVVRSLLVLRALTHEDTGGIVAAATTSLPEAFGGERNWDYRYVWLRDASLTLMVLLDHGFIEEASGWRQWLLRAIAGDPADVQIMYGLQGERYLPEHTIPSLPGYQGASPVRVGNGAVSQYQADVIGEVMVGLHQSRVHTVRETNEAWALQRALLGFVETNLDRADSGIWEIRGANQFFTHSRVMIWAALDRGVRGVEEFGLRGPVETWRRLREQVRSEIESKGVDAATGAYTQVFGGTEVDASLLQLAQVEYCAYDDPRMLATVAVIEKTLLRDGLLMRYRTETGVDGLPAGEHPFLACSFWLVEQYARSGRVDDATALMDRLLALRNDVGLLSEEYDVTGHRQAGNTPQALSHLALVRAADALTWASAAGALNRRSL</sequence>